<accession>A0A0U2SJF9</accession>
<evidence type="ECO:0000313" key="2">
    <source>
        <dbReference type="EMBL" id="ALT69077.1"/>
    </source>
</evidence>
<protein>
    <submittedName>
        <fullName evidence="2">Uncharacterized protein</fullName>
    </submittedName>
</protein>
<keyword evidence="1" id="KW-1133">Transmembrane helix</keyword>
<dbReference type="Proteomes" id="UP000067738">
    <property type="component" value="Chromosome"/>
</dbReference>
<keyword evidence="1" id="KW-0472">Membrane</keyword>
<evidence type="ECO:0000313" key="3">
    <source>
        <dbReference type="Proteomes" id="UP000067738"/>
    </source>
</evidence>
<organism evidence="2 3">
    <name type="scientific">Methanobrevibacter millerae</name>
    <dbReference type="NCBI Taxonomy" id="230361"/>
    <lineage>
        <taxon>Archaea</taxon>
        <taxon>Methanobacteriati</taxon>
        <taxon>Methanobacteriota</taxon>
        <taxon>Methanomada group</taxon>
        <taxon>Methanobacteria</taxon>
        <taxon>Methanobacteriales</taxon>
        <taxon>Methanobacteriaceae</taxon>
        <taxon>Methanobrevibacter</taxon>
    </lineage>
</organism>
<reference evidence="2 3" key="1">
    <citation type="submission" date="2015-04" db="EMBL/GenBank/DDBJ databases">
        <title>The complete genome sequence of the rumen methanogen Methanobrevibacter millerae SM9.</title>
        <authorList>
            <person name="Leahy S.C."/>
            <person name="Kelly W.J."/>
            <person name="Pacheco D.M."/>
            <person name="Li D."/>
            <person name="Altermann E."/>
            <person name="Attwood G.T."/>
        </authorList>
    </citation>
    <scope>NUCLEOTIDE SEQUENCE [LARGE SCALE GENOMIC DNA]</scope>
    <source>
        <strain evidence="2 3">SM9</strain>
    </source>
</reference>
<sequence>MVYHEINIYLSLLIVVGAIVDDATVYIVVNTNLFISNIFFKFDKMKVYHDTL</sequence>
<name>A0A0U2SJF9_9EURY</name>
<gene>
    <name evidence="2" type="ORF">sm9_1296</name>
</gene>
<keyword evidence="3" id="KW-1185">Reference proteome</keyword>
<keyword evidence="1" id="KW-0812">Transmembrane</keyword>
<proteinExistence type="predicted"/>
<evidence type="ECO:0000256" key="1">
    <source>
        <dbReference type="SAM" id="Phobius"/>
    </source>
</evidence>
<dbReference type="PATRIC" id="fig|230361.4.peg.1340"/>
<dbReference type="EMBL" id="CP011266">
    <property type="protein sequence ID" value="ALT69077.1"/>
    <property type="molecule type" value="Genomic_DNA"/>
</dbReference>
<feature type="transmembrane region" description="Helical" evidence="1">
    <location>
        <begin position="6"/>
        <end position="29"/>
    </location>
</feature>
<dbReference type="KEGG" id="mmil:sm9_1296"/>
<dbReference type="AlphaFoldDB" id="A0A0U2SJF9"/>